<dbReference type="InterPro" id="IPR047778">
    <property type="entry name" value="STM4014-like"/>
</dbReference>
<organism evidence="2 3">
    <name type="scientific">Alienimonas chondri</name>
    <dbReference type="NCBI Taxonomy" id="2681879"/>
    <lineage>
        <taxon>Bacteria</taxon>
        <taxon>Pseudomonadati</taxon>
        <taxon>Planctomycetota</taxon>
        <taxon>Planctomycetia</taxon>
        <taxon>Planctomycetales</taxon>
        <taxon>Planctomycetaceae</taxon>
        <taxon>Alienimonas</taxon>
    </lineage>
</organism>
<dbReference type="PANTHER" id="PTHR21621:SF0">
    <property type="entry name" value="BETA-CITRYLGLUTAMATE SYNTHASE B-RELATED"/>
    <property type="match status" value="1"/>
</dbReference>
<dbReference type="NCBIfam" id="NF038074">
    <property type="entry name" value="fam_STM4014"/>
    <property type="match status" value="1"/>
</dbReference>
<evidence type="ECO:0000313" key="3">
    <source>
        <dbReference type="Proteomes" id="UP000609651"/>
    </source>
</evidence>
<dbReference type="PANTHER" id="PTHR21621">
    <property type="entry name" value="RIBOSOMAL PROTEIN S6 MODIFICATION PROTEIN"/>
    <property type="match status" value="1"/>
</dbReference>
<name>A0ABX1VE33_9PLAN</name>
<dbReference type="EMBL" id="WTPX01000068">
    <property type="protein sequence ID" value="NNJ26246.1"/>
    <property type="molecule type" value="Genomic_DNA"/>
</dbReference>
<keyword evidence="3" id="KW-1185">Reference proteome</keyword>
<comment type="caution">
    <text evidence="2">The sequence shown here is derived from an EMBL/GenBank/DDBJ whole genome shotgun (WGS) entry which is preliminary data.</text>
</comment>
<accession>A0ABX1VE33</accession>
<evidence type="ECO:0000313" key="2">
    <source>
        <dbReference type="EMBL" id="NNJ26246.1"/>
    </source>
</evidence>
<reference evidence="2 3" key="1">
    <citation type="journal article" date="2020" name="Syst. Appl. Microbiol.">
        <title>Alienimonas chondri sp. nov., a novel planctomycete isolated from the biofilm of the red alga Chondrus crispus.</title>
        <authorList>
            <person name="Vitorino I."/>
            <person name="Albuquerque L."/>
            <person name="Wiegand S."/>
            <person name="Kallscheuer N."/>
            <person name="da Costa M.S."/>
            <person name="Lobo-da-Cunha A."/>
            <person name="Jogler C."/>
            <person name="Lage O.M."/>
        </authorList>
    </citation>
    <scope>NUCLEOTIDE SEQUENCE [LARGE SCALE GENOMIC DNA]</scope>
    <source>
        <strain evidence="2 3">LzC2</strain>
    </source>
</reference>
<sequence>MSRDGLIDDSTEDATGEPPRRWALIGNPENRRVASFQQALADCGEPPPLLLPWVDLLSGRRSIEEVPPGAVLRIDSPGENFAAEQRLLAAGTGAAEAEDSPTLAGRALAELVEDRGLILHPRQWFLGLRETLTEWNRRLAGRGVYWTAPAAGILCMFDKIACQRRLAAAGVPVPPAVVFNGEPIGGFDELAERMAPGDRVFVKLAHGSSASGVVAVRRGRGAGEWSAITSAELVREGEEIRLYNSLRVRRYCDREDVRDLIDALARHRVHAERWLPKASLGSRAFDLRVVAIAGEPRHTVVRTARSPLTNLHLGGRRGDLAAVRRLCGPEQWTAIEATVRRAAAAFPDTLTIGFDVLIAPGGRSHAVLEANAFGDLLPGVLHDGQDAYATQIAAVAGR</sequence>
<proteinExistence type="predicted"/>
<feature type="region of interest" description="Disordered" evidence="1">
    <location>
        <begin position="1"/>
        <end position="24"/>
    </location>
</feature>
<protein>
    <recommendedName>
        <fullName evidence="4">ATP-grasp domain-containing protein</fullName>
    </recommendedName>
</protein>
<dbReference type="RefSeq" id="WP_206678673.1">
    <property type="nucleotide sequence ID" value="NZ_WTPX01000068.1"/>
</dbReference>
<evidence type="ECO:0000256" key="1">
    <source>
        <dbReference type="SAM" id="MobiDB-lite"/>
    </source>
</evidence>
<evidence type="ECO:0008006" key="4">
    <source>
        <dbReference type="Google" id="ProtNLM"/>
    </source>
</evidence>
<dbReference type="Proteomes" id="UP000609651">
    <property type="component" value="Unassembled WGS sequence"/>
</dbReference>
<dbReference type="Gene3D" id="3.30.470.20">
    <property type="entry name" value="ATP-grasp fold, B domain"/>
    <property type="match status" value="1"/>
</dbReference>
<gene>
    <name evidence="2" type="ORF">LzC2_23270</name>
</gene>
<dbReference type="SUPFAM" id="SSF56059">
    <property type="entry name" value="Glutathione synthetase ATP-binding domain-like"/>
    <property type="match status" value="1"/>
</dbReference>